<reference evidence="3 4" key="1">
    <citation type="submission" date="2015-06" db="EMBL/GenBank/DDBJ databases">
        <title>Expansion of signal transduction pathways in fungi by whole-genome duplication.</title>
        <authorList>
            <consortium name="DOE Joint Genome Institute"/>
            <person name="Corrochano L.M."/>
            <person name="Kuo A."/>
            <person name="Marcet-Houben M."/>
            <person name="Polaino S."/>
            <person name="Salamov A."/>
            <person name="Villalobos J.M."/>
            <person name="Alvarez M.I."/>
            <person name="Avalos J."/>
            <person name="Benito E.P."/>
            <person name="Benoit I."/>
            <person name="Burger G."/>
            <person name="Camino L.P."/>
            <person name="Canovas D."/>
            <person name="Cerda-Olmedo E."/>
            <person name="Cheng J.-F."/>
            <person name="Dominguez A."/>
            <person name="Elias M."/>
            <person name="Eslava A.P."/>
            <person name="Glaser F."/>
            <person name="Grimwood J."/>
            <person name="Gutierrez G."/>
            <person name="Heitman J."/>
            <person name="Henrissat B."/>
            <person name="Iturriaga E.A."/>
            <person name="Lang B.F."/>
            <person name="Lavin J.L."/>
            <person name="Lee S."/>
            <person name="Li W."/>
            <person name="Lindquist E."/>
            <person name="Lopez-Garcia S."/>
            <person name="Luque E.M."/>
            <person name="Marcos A.T."/>
            <person name="Martin J."/>
            <person name="Mccluskey K."/>
            <person name="Medina H.R."/>
            <person name="Miralles-Duran A."/>
            <person name="Miyazaki A."/>
            <person name="Munoz-Torres E."/>
            <person name="Oguiza J.A."/>
            <person name="Ohm R."/>
            <person name="Olmedo M."/>
            <person name="Orejas M."/>
            <person name="Ortiz-Castellanos L."/>
            <person name="Pisabarro A.G."/>
            <person name="Rodriguez-Romero J."/>
            <person name="Ruiz-Herrera J."/>
            <person name="Ruiz-Vazquez R."/>
            <person name="Sanz C."/>
            <person name="Schackwitz W."/>
            <person name="Schmutz J."/>
            <person name="Shahriari M."/>
            <person name="Shelest E."/>
            <person name="Silva-Franco F."/>
            <person name="Soanes D."/>
            <person name="Syed K."/>
            <person name="Tagua V.G."/>
            <person name="Talbot N.J."/>
            <person name="Thon M."/>
            <person name="De Vries R.P."/>
            <person name="Wiebenga A."/>
            <person name="Yadav J.S."/>
            <person name="Braun E.L."/>
            <person name="Baker S."/>
            <person name="Garre V."/>
            <person name="Horwitz B."/>
            <person name="Torres-Martinez S."/>
            <person name="Idnurm A."/>
            <person name="Herrera-Estrella A."/>
            <person name="Gabaldon T."/>
            <person name="Grigoriev I.V."/>
        </authorList>
    </citation>
    <scope>NUCLEOTIDE SEQUENCE [LARGE SCALE GENOMIC DNA]</scope>
    <source>
        <strain evidence="3 4">CBS 277.49</strain>
    </source>
</reference>
<dbReference type="EMBL" id="AMYB01000001">
    <property type="protein sequence ID" value="OAD07621.1"/>
    <property type="molecule type" value="Genomic_DNA"/>
</dbReference>
<name>A0A168PEI5_MUCCL</name>
<dbReference type="PROSITE" id="PS51746">
    <property type="entry name" value="PPM_2"/>
    <property type="match status" value="1"/>
</dbReference>
<dbReference type="SMART" id="SM00332">
    <property type="entry name" value="PP2Cc"/>
    <property type="match status" value="1"/>
</dbReference>
<feature type="compositionally biased region" description="Basic residues" evidence="1">
    <location>
        <begin position="542"/>
        <end position="553"/>
    </location>
</feature>
<proteinExistence type="predicted"/>
<feature type="compositionally biased region" description="Low complexity" evidence="1">
    <location>
        <begin position="767"/>
        <end position="778"/>
    </location>
</feature>
<evidence type="ECO:0000259" key="2">
    <source>
        <dbReference type="PROSITE" id="PS51746"/>
    </source>
</evidence>
<dbReference type="InterPro" id="IPR015655">
    <property type="entry name" value="PP2C"/>
</dbReference>
<feature type="region of interest" description="Disordered" evidence="1">
    <location>
        <begin position="539"/>
        <end position="575"/>
    </location>
</feature>
<evidence type="ECO:0000313" key="4">
    <source>
        <dbReference type="Proteomes" id="UP000077051"/>
    </source>
</evidence>
<feature type="region of interest" description="Disordered" evidence="1">
    <location>
        <begin position="697"/>
        <end position="807"/>
    </location>
</feature>
<dbReference type="OrthoDB" id="10025511at2759"/>
<dbReference type="Gene3D" id="3.60.40.10">
    <property type="entry name" value="PPM-type phosphatase domain"/>
    <property type="match status" value="1"/>
</dbReference>
<dbReference type="InterPro" id="IPR001932">
    <property type="entry name" value="PPM-type_phosphatase-like_dom"/>
</dbReference>
<dbReference type="PANTHER" id="PTHR13832:SF827">
    <property type="entry name" value="PROTEIN PHOSPHATASE 1L"/>
    <property type="match status" value="1"/>
</dbReference>
<feature type="region of interest" description="Disordered" evidence="1">
    <location>
        <begin position="144"/>
        <end position="203"/>
    </location>
</feature>
<feature type="region of interest" description="Disordered" evidence="1">
    <location>
        <begin position="217"/>
        <end position="246"/>
    </location>
</feature>
<accession>A0A168PEI5</accession>
<feature type="compositionally biased region" description="Basic and acidic residues" evidence="1">
    <location>
        <begin position="697"/>
        <end position="709"/>
    </location>
</feature>
<keyword evidence="4" id="KW-1185">Reference proteome</keyword>
<dbReference type="InterPro" id="IPR036457">
    <property type="entry name" value="PPM-type-like_dom_sf"/>
</dbReference>
<feature type="compositionally biased region" description="Basic and acidic residues" evidence="1">
    <location>
        <begin position="554"/>
        <end position="565"/>
    </location>
</feature>
<dbReference type="STRING" id="747725.A0A168PEI5"/>
<feature type="domain" description="PPM-type phosphatase" evidence="2">
    <location>
        <begin position="342"/>
        <end position="857"/>
    </location>
</feature>
<dbReference type="VEuPathDB" id="FungiDB:MUCCIDRAFT_157890"/>
<evidence type="ECO:0000256" key="1">
    <source>
        <dbReference type="SAM" id="MobiDB-lite"/>
    </source>
</evidence>
<gene>
    <name evidence="3" type="ORF">MUCCIDRAFT_157890</name>
</gene>
<feature type="compositionally biased region" description="Polar residues" evidence="1">
    <location>
        <begin position="566"/>
        <end position="575"/>
    </location>
</feature>
<feature type="compositionally biased region" description="Acidic residues" evidence="1">
    <location>
        <begin position="730"/>
        <end position="739"/>
    </location>
</feature>
<sequence>MSTDTELENHLAHDSIDLELKDLNIDATLRANKSFMRLAAAMFHYGNPSLCAGQLVNCVRSLALLPLRGETPKSTIQGIISSSRTASRNAHLPDPFAIEKYGPQKQTRYRLSDACIGNVVPPKIKAVPKDNAVKIVPVMPVSQITSPGKRQRKAPELYTPSTKIRQTSQRNRKKPPAKKPKHKAVDHVAHEATPADSSQSDIDVDDDLTLEERMQIPIYSDDSDVEHDKGHGEDDDDDAASFDSMGLGSDYEELLGKKQETKASLPPPPPPPPQVVEEDTIANYSLIYTPPNTAEIDYIDAINFSEYNIASNFAIVQQKGYSYPRFRSQEKIKIPKVHCEDKFRVSDISRNKRVVGRLFVLADGHGGPGCSEYFVRSTPAAVEAVCSKYLPSKLNEASVRAKLEKDIKAMIQQLDDAYLDLKRKQIASAAENSSETVDNDGCTLILNLFLGEWLINVNVGDSRTVLITAPEPSTPLPVTAPYTVGIDKDYNFEVEFASQDHKPYLEHLARHILENGGEFVDSVQNRVIKLELEKLKEDGNRHAKRSSLKNARIRPKDYQPPHSHDQTAPSSLTGNNAAEEYRNRDRVPSLNVARSCGDLDFKMDPAHKIISCEPDVTFIRISDTRRGSRTTIRNGPKKEKRRHFLFMSTDGTFDYMYEEIADRQNKAIAKVLGPMIEDGEKIGPYLLDEEDKMREEALARQREASRLARETAAPIKQEQQENVAIKEKQDEDDEDDQIDIMDSNTPTATTEATTAVNGDGAGAETGSPMSIDPSSPMSAEQTDPPQTNDTAEEDPALSTPKPLLHKKIDDEDLRARRIKERTLVHSARQFANREGAHGVFASKLQDYDDCTIILVEI</sequence>
<dbReference type="Proteomes" id="UP000077051">
    <property type="component" value="Unassembled WGS sequence"/>
</dbReference>
<comment type="caution">
    <text evidence="3">The sequence shown here is derived from an EMBL/GenBank/DDBJ whole genome shotgun (WGS) entry which is preliminary data.</text>
</comment>
<dbReference type="AlphaFoldDB" id="A0A168PEI5"/>
<dbReference type="PANTHER" id="PTHR13832">
    <property type="entry name" value="PROTEIN PHOSPHATASE 2C"/>
    <property type="match status" value="1"/>
</dbReference>
<feature type="compositionally biased region" description="Polar residues" evidence="1">
    <location>
        <begin position="779"/>
        <end position="789"/>
    </location>
</feature>
<protein>
    <recommendedName>
        <fullName evidence="2">PPM-type phosphatase domain-containing protein</fullName>
    </recommendedName>
</protein>
<dbReference type="SUPFAM" id="SSF81606">
    <property type="entry name" value="PP2C-like"/>
    <property type="match status" value="1"/>
</dbReference>
<feature type="compositionally biased region" description="Basic residues" evidence="1">
    <location>
        <begin position="170"/>
        <end position="182"/>
    </location>
</feature>
<evidence type="ECO:0000313" key="3">
    <source>
        <dbReference type="EMBL" id="OAD07621.1"/>
    </source>
</evidence>
<organism evidence="3 4">
    <name type="scientific">Mucor lusitanicus CBS 277.49</name>
    <dbReference type="NCBI Taxonomy" id="747725"/>
    <lineage>
        <taxon>Eukaryota</taxon>
        <taxon>Fungi</taxon>
        <taxon>Fungi incertae sedis</taxon>
        <taxon>Mucoromycota</taxon>
        <taxon>Mucoromycotina</taxon>
        <taxon>Mucoromycetes</taxon>
        <taxon>Mucorales</taxon>
        <taxon>Mucorineae</taxon>
        <taxon>Mucoraceae</taxon>
        <taxon>Mucor</taxon>
    </lineage>
</organism>
<feature type="compositionally biased region" description="Low complexity" evidence="1">
    <location>
        <begin position="745"/>
        <end position="755"/>
    </location>
</feature>
<dbReference type="GO" id="GO:0004722">
    <property type="term" value="F:protein serine/threonine phosphatase activity"/>
    <property type="evidence" value="ECO:0007669"/>
    <property type="project" value="InterPro"/>
</dbReference>
<feature type="compositionally biased region" description="Polar residues" evidence="1">
    <location>
        <begin position="159"/>
        <end position="169"/>
    </location>
</feature>
<dbReference type="Pfam" id="PF00481">
    <property type="entry name" value="PP2C"/>
    <property type="match status" value="1"/>
</dbReference>